<keyword evidence="4" id="KW-0521">NADP</keyword>
<proteinExistence type="predicted"/>
<keyword evidence="3" id="KW-0274">FAD</keyword>
<evidence type="ECO:0000256" key="1">
    <source>
        <dbReference type="ARBA" id="ARBA00022630"/>
    </source>
</evidence>
<dbReference type="SUPFAM" id="SSF51905">
    <property type="entry name" value="FAD/NAD(P)-binding domain"/>
    <property type="match status" value="1"/>
</dbReference>
<dbReference type="InterPro" id="IPR036188">
    <property type="entry name" value="FAD/NAD-bd_sf"/>
</dbReference>
<dbReference type="GO" id="GO:0016491">
    <property type="term" value="F:oxidoreductase activity"/>
    <property type="evidence" value="ECO:0007669"/>
    <property type="project" value="InterPro"/>
</dbReference>
<accession>A0A6G8F157</accession>
<evidence type="ECO:0000256" key="3">
    <source>
        <dbReference type="ARBA" id="ARBA00022827"/>
    </source>
</evidence>
<dbReference type="Pfam" id="PF01593">
    <property type="entry name" value="Amino_oxidase"/>
    <property type="match status" value="1"/>
</dbReference>
<organism evidence="7">
    <name type="scientific">uncultured Prevotella sp</name>
    <dbReference type="NCBI Taxonomy" id="159272"/>
    <lineage>
        <taxon>Bacteria</taxon>
        <taxon>Pseudomonadati</taxon>
        <taxon>Bacteroidota</taxon>
        <taxon>Bacteroidia</taxon>
        <taxon>Bacteroidales</taxon>
        <taxon>Prevotellaceae</taxon>
        <taxon>Prevotella</taxon>
        <taxon>environmental samples</taxon>
    </lineage>
</organism>
<dbReference type="InterPro" id="IPR052206">
    <property type="entry name" value="Retinol_saturase"/>
</dbReference>
<keyword evidence="1" id="KW-0285">Flavoprotein</keyword>
<gene>
    <name evidence="7" type="ORF">Prevot485_1640</name>
</gene>
<evidence type="ECO:0000256" key="5">
    <source>
        <dbReference type="ARBA" id="ARBA00023027"/>
    </source>
</evidence>
<feature type="domain" description="Amine oxidase" evidence="6">
    <location>
        <begin position="13"/>
        <end position="272"/>
    </location>
</feature>
<dbReference type="PANTHER" id="PTHR46091:SF3">
    <property type="entry name" value="AMINE OXIDASE DOMAIN-CONTAINING PROTEIN"/>
    <property type="match status" value="1"/>
</dbReference>
<dbReference type="PANTHER" id="PTHR46091">
    <property type="entry name" value="BLR7054 PROTEIN"/>
    <property type="match status" value="1"/>
</dbReference>
<evidence type="ECO:0000256" key="4">
    <source>
        <dbReference type="ARBA" id="ARBA00022857"/>
    </source>
</evidence>
<sequence>MKYDVIIIGSGLGGMECGVMLSRSGLSVLVLERQTQPGGCMQSYKRGGLSFDTGLHYIGGLDEGQPLHDTFKRLGLLDLPWQRLDTDGFDKITIGNETFAYHNGYTNFAASLAERFPSQRQALQEYVDMLRKSDEEQLLFLDNPNTMDAPFDNELFTTNAYNWLHEKFDDDLLVNVLSGASIKMELHKETLPLFTFAHGNGSFIQSSWRLKGCGNMLVNKLASEIRKNGGEILCNMDVTELTEEDGRITAAVCSNGERFEAGTFISNAHPAVTCSMVKESKLMKGIYRKRMSRIDNTFGMFTVSLRLKPNVIPYMNHNKFIYEKNNVWDISEAGHDGHGILVSCPYSDTGYATHIDLLTPMLWEDVQQWESTTVARRGEDYKVFKRHTADTIISIAERQIPGLRDAIESIHTSTPLTYRDYNMTPYGSAYGIRKDCNNPMMTILTPRTPIPNLMLTGQNLMLHGLHGVTMTALFTYKATIQQQ</sequence>
<keyword evidence="2" id="KW-0732">Signal</keyword>
<dbReference type="InterPro" id="IPR002937">
    <property type="entry name" value="Amino_oxidase"/>
</dbReference>
<name>A0A6G8F157_9BACT</name>
<evidence type="ECO:0000256" key="2">
    <source>
        <dbReference type="ARBA" id="ARBA00022729"/>
    </source>
</evidence>
<evidence type="ECO:0000313" key="7">
    <source>
        <dbReference type="EMBL" id="QIM10065.1"/>
    </source>
</evidence>
<dbReference type="EMBL" id="MN990733">
    <property type="protein sequence ID" value="QIM10065.1"/>
    <property type="molecule type" value="Genomic_DNA"/>
</dbReference>
<evidence type="ECO:0000259" key="6">
    <source>
        <dbReference type="Pfam" id="PF01593"/>
    </source>
</evidence>
<protein>
    <submittedName>
        <fullName evidence="7">All-trans-retinol 13,14-reductase</fullName>
    </submittedName>
</protein>
<dbReference type="Gene3D" id="3.50.50.60">
    <property type="entry name" value="FAD/NAD(P)-binding domain"/>
    <property type="match status" value="2"/>
</dbReference>
<dbReference type="AlphaFoldDB" id="A0A6G8F157"/>
<reference evidence="7" key="1">
    <citation type="journal article" date="2020" name="J. ISSAAS">
        <title>Lactobacilli and other gastrointestinal microbiota of Peromyscus leucopus, reservoir host for agents of Lyme disease and other zoonoses in North America.</title>
        <authorList>
            <person name="Milovic A."/>
            <person name="Bassam K."/>
            <person name="Shao H."/>
            <person name="Chatzistamou I."/>
            <person name="Tufts D.M."/>
            <person name="Diuk-Wasser M."/>
            <person name="Barbour A.G."/>
        </authorList>
    </citation>
    <scope>NUCLEOTIDE SEQUENCE</scope>
    <source>
        <strain evidence="7">LL70</strain>
    </source>
</reference>
<keyword evidence="5" id="KW-0520">NAD</keyword>